<dbReference type="OrthoDB" id="244495at2759"/>
<dbReference type="InterPro" id="IPR036915">
    <property type="entry name" value="Cyclin-like_sf"/>
</dbReference>
<dbReference type="GO" id="GO:0005634">
    <property type="term" value="C:nucleus"/>
    <property type="evidence" value="ECO:0007669"/>
    <property type="project" value="TreeGrafter"/>
</dbReference>
<dbReference type="PANTHER" id="PTHR15615:SF27">
    <property type="entry name" value="PHO85 CYCLIN CLG1"/>
    <property type="match status" value="1"/>
</dbReference>
<evidence type="ECO:0000313" key="1">
    <source>
        <dbReference type="EMBL" id="EPE09097.1"/>
    </source>
</evidence>
<name>S3C8C7_OPHP1</name>
<accession>S3C8C7</accession>
<dbReference type="GO" id="GO:0016538">
    <property type="term" value="F:cyclin-dependent protein serine/threonine kinase regulator activity"/>
    <property type="evidence" value="ECO:0007669"/>
    <property type="project" value="TreeGrafter"/>
</dbReference>
<dbReference type="InterPro" id="IPR013922">
    <property type="entry name" value="Cyclin_PHO80-like"/>
</dbReference>
<sequence length="369" mass="41906">MPGGVCAVLDYDVEMMAEYVAEMANRLAMGTPKTPESFRKFISQILSSTRLPRTTILLGMNYFAKRINMMNMMNGNKVTLSEGHIWRLLTVALLLGSKFLDDNTFQNRSWADVSGIPVRELNKLEREWMESISWRMYVNLDLSEDYQAWINSWSDWEAGKKQMQQQAQQARDRMASLSLPADAEYPNATRNPMAYAAWCKEQIAEYNRLTSRAKPTEVGMQAYRGHDQQQQQGWTSYATPNTWAPHGAPVTPPDSGYGTPEYNMNTATAMSSQFTSPDWYHQAQQPHLAPHHGHNGGAYATYNNKSYPSRNNYQNKLPTYFYGHGHNIWENRVDRGNGMNCYQNAGHGHAGQNFYGHGMNNAYGQPVVG</sequence>
<dbReference type="Gene3D" id="1.10.472.10">
    <property type="entry name" value="Cyclin-like"/>
    <property type="match status" value="1"/>
</dbReference>
<reference evidence="1 2" key="1">
    <citation type="journal article" date="2013" name="BMC Genomics">
        <title>The genome and transcriptome of the pine saprophyte Ophiostoma piceae, and a comparison with the bark beetle-associated pine pathogen Grosmannia clavigera.</title>
        <authorList>
            <person name="Haridas S."/>
            <person name="Wang Y."/>
            <person name="Lim L."/>
            <person name="Massoumi Alamouti S."/>
            <person name="Jackman S."/>
            <person name="Docking R."/>
            <person name="Robertson G."/>
            <person name="Birol I."/>
            <person name="Bohlmann J."/>
            <person name="Breuil C."/>
        </authorList>
    </citation>
    <scope>NUCLEOTIDE SEQUENCE [LARGE SCALE GENOMIC DNA]</scope>
    <source>
        <strain evidence="1 2">UAMH 11346</strain>
    </source>
</reference>
<keyword evidence="2" id="KW-1185">Reference proteome</keyword>
<dbReference type="PANTHER" id="PTHR15615">
    <property type="match status" value="1"/>
</dbReference>
<organism evidence="1 2">
    <name type="scientific">Ophiostoma piceae (strain UAMH 11346)</name>
    <name type="common">Sap stain fungus</name>
    <dbReference type="NCBI Taxonomy" id="1262450"/>
    <lineage>
        <taxon>Eukaryota</taxon>
        <taxon>Fungi</taxon>
        <taxon>Dikarya</taxon>
        <taxon>Ascomycota</taxon>
        <taxon>Pezizomycotina</taxon>
        <taxon>Sordariomycetes</taxon>
        <taxon>Sordariomycetidae</taxon>
        <taxon>Ophiostomatales</taxon>
        <taxon>Ophiostomataceae</taxon>
        <taxon>Ophiostoma</taxon>
    </lineage>
</organism>
<evidence type="ECO:0000313" key="2">
    <source>
        <dbReference type="Proteomes" id="UP000016923"/>
    </source>
</evidence>
<dbReference type="HOGENOM" id="CLU_030504_0_0_1"/>
<dbReference type="GO" id="GO:0000307">
    <property type="term" value="C:cyclin-dependent protein kinase holoenzyme complex"/>
    <property type="evidence" value="ECO:0007669"/>
    <property type="project" value="TreeGrafter"/>
</dbReference>
<dbReference type="Pfam" id="PF08613">
    <property type="entry name" value="Cyclin"/>
    <property type="match status" value="1"/>
</dbReference>
<dbReference type="AlphaFoldDB" id="S3C8C7"/>
<protein>
    <submittedName>
        <fullName evidence="1">Cyclin-like protein</fullName>
    </submittedName>
</protein>
<dbReference type="eggNOG" id="ENOG502RYK1">
    <property type="taxonomic scope" value="Eukaryota"/>
</dbReference>
<proteinExistence type="predicted"/>
<dbReference type="OMA" id="QVWRMLT"/>
<gene>
    <name evidence="1" type="ORF">F503_06873</name>
</gene>
<dbReference type="EMBL" id="KE148147">
    <property type="protein sequence ID" value="EPE09097.1"/>
    <property type="molecule type" value="Genomic_DNA"/>
</dbReference>
<dbReference type="GO" id="GO:0019901">
    <property type="term" value="F:protein kinase binding"/>
    <property type="evidence" value="ECO:0007669"/>
    <property type="project" value="InterPro"/>
</dbReference>
<dbReference type="CDD" id="cd20557">
    <property type="entry name" value="CYCLIN_ScPCL1-like"/>
    <property type="match status" value="1"/>
</dbReference>
<dbReference type="VEuPathDB" id="FungiDB:F503_06873"/>
<dbReference type="Proteomes" id="UP000016923">
    <property type="component" value="Unassembled WGS sequence"/>
</dbReference>
<dbReference type="SUPFAM" id="SSF47954">
    <property type="entry name" value="Cyclin-like"/>
    <property type="match status" value="1"/>
</dbReference>